<evidence type="ECO:0000313" key="1">
    <source>
        <dbReference type="EMBL" id="KAF5909231.1"/>
    </source>
</evidence>
<dbReference type="AlphaFoldDB" id="A0A8J4UK11"/>
<name>A0A8J4UK11_CLAMG</name>
<protein>
    <submittedName>
        <fullName evidence="1">Uncharacterized protein</fullName>
    </submittedName>
</protein>
<accession>A0A8J4UK11</accession>
<sequence length="84" mass="9430">PSHETSFPSPQPSSTIPYHLVMFLLLLRKQGLYPSSRNPAWTHQKLTTIVRTTLMIPTNLEGIYWCSAGLSTWSSSVLPLYPVS</sequence>
<feature type="non-terminal residue" evidence="1">
    <location>
        <position position="84"/>
    </location>
</feature>
<reference evidence="1" key="1">
    <citation type="submission" date="2020-07" db="EMBL/GenBank/DDBJ databases">
        <title>Clarias magur genome sequencing, assembly and annotation.</title>
        <authorList>
            <person name="Kushwaha B."/>
            <person name="Kumar R."/>
            <person name="Das P."/>
            <person name="Joshi C.G."/>
            <person name="Kumar D."/>
            <person name="Nagpure N.S."/>
            <person name="Pandey M."/>
            <person name="Agarwal S."/>
            <person name="Srivastava S."/>
            <person name="Singh M."/>
            <person name="Sahoo L."/>
            <person name="Jayasankar P."/>
            <person name="Meher P.K."/>
            <person name="Koringa P.G."/>
            <person name="Iquebal M.A."/>
            <person name="Das S.P."/>
            <person name="Bit A."/>
            <person name="Patnaik S."/>
            <person name="Patel N."/>
            <person name="Shah T.M."/>
            <person name="Hinsu A."/>
            <person name="Jena J.K."/>
        </authorList>
    </citation>
    <scope>NUCLEOTIDE SEQUENCE</scope>
    <source>
        <strain evidence="1">CIFAMagur01</strain>
        <tissue evidence="1">Testis</tissue>
    </source>
</reference>
<evidence type="ECO:0000313" key="2">
    <source>
        <dbReference type="Proteomes" id="UP000727407"/>
    </source>
</evidence>
<gene>
    <name evidence="1" type="ORF">DAT39_001014</name>
</gene>
<dbReference type="Proteomes" id="UP000727407">
    <property type="component" value="Unassembled WGS sequence"/>
</dbReference>
<dbReference type="EMBL" id="QNUK01000006">
    <property type="protein sequence ID" value="KAF5909231.1"/>
    <property type="molecule type" value="Genomic_DNA"/>
</dbReference>
<feature type="non-terminal residue" evidence="1">
    <location>
        <position position="1"/>
    </location>
</feature>
<comment type="caution">
    <text evidence="1">The sequence shown here is derived from an EMBL/GenBank/DDBJ whole genome shotgun (WGS) entry which is preliminary data.</text>
</comment>
<proteinExistence type="predicted"/>
<keyword evidence="2" id="KW-1185">Reference proteome</keyword>
<organism evidence="1 2">
    <name type="scientific">Clarias magur</name>
    <name type="common">Asian catfish</name>
    <name type="synonym">Macropteronotus magur</name>
    <dbReference type="NCBI Taxonomy" id="1594786"/>
    <lineage>
        <taxon>Eukaryota</taxon>
        <taxon>Metazoa</taxon>
        <taxon>Chordata</taxon>
        <taxon>Craniata</taxon>
        <taxon>Vertebrata</taxon>
        <taxon>Euteleostomi</taxon>
        <taxon>Actinopterygii</taxon>
        <taxon>Neopterygii</taxon>
        <taxon>Teleostei</taxon>
        <taxon>Ostariophysi</taxon>
        <taxon>Siluriformes</taxon>
        <taxon>Clariidae</taxon>
        <taxon>Clarias</taxon>
    </lineage>
</organism>